<dbReference type="AlphaFoldDB" id="A0A060UUN0"/>
<evidence type="ECO:0000313" key="1">
    <source>
        <dbReference type="EMBL" id="CDQ12125.1"/>
    </source>
</evidence>
<sequence length="104" mass="11377">MTALAENTIDGVLFGAADASRSDTTPGSGDLLGPPLDWTGDSEAYLALIRDRYRNQAFKQRFLFVARLCDRSQITGPFAAEAREVLDGINRKTLAAGSRSRREQ</sequence>
<evidence type="ECO:0000313" key="3">
    <source>
        <dbReference type="Proteomes" id="UP000193925"/>
    </source>
</evidence>
<name>A0A060UUN0_9PROT</name>
<protein>
    <submittedName>
        <fullName evidence="1">Uncharacterized protein</fullName>
    </submittedName>
</protein>
<dbReference type="Proteomes" id="UP000193925">
    <property type="component" value="Chromosome AFERRI"/>
</dbReference>
<dbReference type="EMBL" id="CCCS020000078">
    <property type="protein sequence ID" value="CDQ12125.1"/>
    <property type="molecule type" value="Genomic_DNA"/>
</dbReference>
<keyword evidence="3" id="KW-1185">Reference proteome</keyword>
<reference evidence="2 3" key="3">
    <citation type="submission" date="2017-03" db="EMBL/GenBank/DDBJ databases">
        <authorList>
            <person name="Regsiter A."/>
            <person name="William W."/>
        </authorList>
    </citation>
    <scope>NUCLEOTIDE SEQUENCE [LARGE SCALE GENOMIC DNA]</scope>
    <source>
        <strain evidence="2">PRJEB5721</strain>
    </source>
</reference>
<dbReference type="EMBL" id="LT841305">
    <property type="protein sequence ID" value="SMH64746.1"/>
    <property type="molecule type" value="Genomic_DNA"/>
</dbReference>
<proteinExistence type="predicted"/>
<reference evidence="1" key="2">
    <citation type="submission" date="2014-07" db="EMBL/GenBank/DDBJ databases">
        <title>Initial genome analysis of the psychrotolerant acidophile Acidithiobacillus ferrivorans CF27: insights into iron and sulfur oxidation pathways and into biofilm formation.</title>
        <authorList>
            <person name="Talla E."/>
            <person name="Hedrich S."/>
            <person name="Mangenot S."/>
            <person name="Ji B."/>
            <person name="Johnson D.B."/>
            <person name="Barbe V."/>
            <person name="Bonnefoy V."/>
        </authorList>
    </citation>
    <scope>NUCLEOTIDE SEQUENCE [LARGE SCALE GENOMIC DNA]</scope>
    <source>
        <strain evidence="1">CF27</strain>
    </source>
</reference>
<organism evidence="1">
    <name type="scientific">Acidithiobacillus ferrivorans</name>
    <dbReference type="NCBI Taxonomy" id="160808"/>
    <lineage>
        <taxon>Bacteria</taxon>
        <taxon>Pseudomonadati</taxon>
        <taxon>Pseudomonadota</taxon>
        <taxon>Acidithiobacillia</taxon>
        <taxon>Acidithiobacillales</taxon>
        <taxon>Acidithiobacillaceae</taxon>
        <taxon>Acidithiobacillus</taxon>
    </lineage>
</organism>
<accession>A0A060UUN0</accession>
<reference evidence="1" key="1">
    <citation type="submission" date="2014-03" db="EMBL/GenBank/DDBJ databases">
        <authorList>
            <person name="Genoscope - CEA"/>
        </authorList>
    </citation>
    <scope>NUCLEOTIDE SEQUENCE [LARGE SCALE GENOMIC DNA]</scope>
    <source>
        <strain evidence="1">CF27</strain>
    </source>
</reference>
<gene>
    <name evidence="2" type="ORF">AFERRI_10780</name>
    <name evidence="1" type="ORF">AFERRI_80074</name>
</gene>
<evidence type="ECO:0000313" key="2">
    <source>
        <dbReference type="EMBL" id="SMH64746.1"/>
    </source>
</evidence>